<reference evidence="1" key="1">
    <citation type="journal article" date="2023" name="Mol. Ecol. Resour.">
        <title>Chromosome-level genome assembly of a triploid poplar Populus alba 'Berolinensis'.</title>
        <authorList>
            <person name="Chen S."/>
            <person name="Yu Y."/>
            <person name="Wang X."/>
            <person name="Wang S."/>
            <person name="Zhang T."/>
            <person name="Zhou Y."/>
            <person name="He R."/>
            <person name="Meng N."/>
            <person name="Wang Y."/>
            <person name="Liu W."/>
            <person name="Liu Z."/>
            <person name="Liu J."/>
            <person name="Guo Q."/>
            <person name="Huang H."/>
            <person name="Sederoff R.R."/>
            <person name="Wang G."/>
            <person name="Qu G."/>
            <person name="Chen S."/>
        </authorList>
    </citation>
    <scope>NUCLEOTIDE SEQUENCE</scope>
    <source>
        <strain evidence="1">SC-2020</strain>
    </source>
</reference>
<evidence type="ECO:0000313" key="1">
    <source>
        <dbReference type="EMBL" id="KAJ7005678.1"/>
    </source>
</evidence>
<accession>A0AAD6WAN1</accession>
<evidence type="ECO:0000313" key="2">
    <source>
        <dbReference type="Proteomes" id="UP001164929"/>
    </source>
</evidence>
<proteinExistence type="predicted"/>
<dbReference type="EMBL" id="JAQIZT010000002">
    <property type="protein sequence ID" value="KAJ7005678.1"/>
    <property type="molecule type" value="Genomic_DNA"/>
</dbReference>
<protein>
    <submittedName>
        <fullName evidence="1">Uncharacterized protein</fullName>
    </submittedName>
</protein>
<comment type="caution">
    <text evidence="1">The sequence shown here is derived from an EMBL/GenBank/DDBJ whole genome shotgun (WGS) entry which is preliminary data.</text>
</comment>
<keyword evidence="2" id="KW-1185">Reference proteome</keyword>
<dbReference type="AlphaFoldDB" id="A0AAD6WAN1"/>
<gene>
    <name evidence="1" type="ORF">NC653_005102</name>
</gene>
<organism evidence="1 2">
    <name type="scientific">Populus alba x Populus x berolinensis</name>
    <dbReference type="NCBI Taxonomy" id="444605"/>
    <lineage>
        <taxon>Eukaryota</taxon>
        <taxon>Viridiplantae</taxon>
        <taxon>Streptophyta</taxon>
        <taxon>Embryophyta</taxon>
        <taxon>Tracheophyta</taxon>
        <taxon>Spermatophyta</taxon>
        <taxon>Magnoliopsida</taxon>
        <taxon>eudicotyledons</taxon>
        <taxon>Gunneridae</taxon>
        <taxon>Pentapetalae</taxon>
        <taxon>rosids</taxon>
        <taxon>fabids</taxon>
        <taxon>Malpighiales</taxon>
        <taxon>Salicaceae</taxon>
        <taxon>Saliceae</taxon>
        <taxon>Populus</taxon>
    </lineage>
</organism>
<name>A0AAD6WAN1_9ROSI</name>
<dbReference type="Proteomes" id="UP001164929">
    <property type="component" value="Chromosome 2"/>
</dbReference>
<sequence length="64" mass="7425">MLSVMHKNISIASDPVLLEVAVANEHWVNESRKHQTMRPLKLLENGSPKELQGLCYLYWEFPEC</sequence>